<comment type="caution">
    <text evidence="8">The sequence shown here is derived from an EMBL/GenBank/DDBJ whole genome shotgun (WGS) entry which is preliminary data.</text>
</comment>
<evidence type="ECO:0000256" key="2">
    <source>
        <dbReference type="ARBA" id="ARBA00008789"/>
    </source>
</evidence>
<feature type="transmembrane region" description="Helical" evidence="7">
    <location>
        <begin position="325"/>
        <end position="344"/>
    </location>
</feature>
<dbReference type="InterPro" id="IPR050895">
    <property type="entry name" value="XK-related_scramblase"/>
</dbReference>
<proteinExistence type="inferred from homology"/>
<evidence type="ECO:0000256" key="3">
    <source>
        <dbReference type="ARBA" id="ARBA00022475"/>
    </source>
</evidence>
<keyword evidence="3" id="KW-1003">Cell membrane</keyword>
<dbReference type="EMBL" id="VUJU01005704">
    <property type="protein sequence ID" value="KAF0750480.1"/>
    <property type="molecule type" value="Genomic_DNA"/>
</dbReference>
<dbReference type="GO" id="GO:0070782">
    <property type="term" value="P:phosphatidylserine exposure on apoptotic cell surface"/>
    <property type="evidence" value="ECO:0007669"/>
    <property type="project" value="TreeGrafter"/>
</dbReference>
<reference evidence="8 9" key="1">
    <citation type="submission" date="2019-08" db="EMBL/GenBank/DDBJ databases">
        <title>Whole genome of Aphis craccivora.</title>
        <authorList>
            <person name="Voronova N.V."/>
            <person name="Shulinski R.S."/>
            <person name="Bandarenka Y.V."/>
            <person name="Zhorov D.G."/>
            <person name="Warner D."/>
        </authorList>
    </citation>
    <scope>NUCLEOTIDE SEQUENCE [LARGE SCALE GENOMIC DNA]</scope>
    <source>
        <strain evidence="8">180601</strain>
        <tissue evidence="8">Whole Body</tissue>
    </source>
</reference>
<keyword evidence="4 7" id="KW-0812">Transmembrane</keyword>
<keyword evidence="5 7" id="KW-1133">Transmembrane helix</keyword>
<evidence type="ECO:0000313" key="8">
    <source>
        <dbReference type="EMBL" id="KAF0750480.1"/>
    </source>
</evidence>
<dbReference type="PANTHER" id="PTHR16024:SF6">
    <property type="entry name" value="XK-RELATED PROTEIN"/>
    <property type="match status" value="1"/>
</dbReference>
<dbReference type="GO" id="GO:1902742">
    <property type="term" value="P:apoptotic process involved in development"/>
    <property type="evidence" value="ECO:0007669"/>
    <property type="project" value="TreeGrafter"/>
</dbReference>
<dbReference type="InterPro" id="IPR018629">
    <property type="entry name" value="XK-rel"/>
</dbReference>
<dbReference type="Pfam" id="PF09815">
    <property type="entry name" value="XK-related"/>
    <property type="match status" value="1"/>
</dbReference>
<evidence type="ECO:0000256" key="6">
    <source>
        <dbReference type="ARBA" id="ARBA00023136"/>
    </source>
</evidence>
<feature type="transmembrane region" description="Helical" evidence="7">
    <location>
        <begin position="276"/>
        <end position="305"/>
    </location>
</feature>
<keyword evidence="9" id="KW-1185">Reference proteome</keyword>
<evidence type="ECO:0000256" key="4">
    <source>
        <dbReference type="ARBA" id="ARBA00022692"/>
    </source>
</evidence>
<comment type="subcellular location">
    <subcellularLocation>
        <location evidence="1">Cell membrane</location>
        <topology evidence="1">Multi-pass membrane protein</topology>
    </subcellularLocation>
    <subcellularLocation>
        <location evidence="7">Membrane</location>
        <topology evidence="7">Multi-pass membrane protein</topology>
    </subcellularLocation>
</comment>
<dbReference type="GO" id="GO:0005886">
    <property type="term" value="C:plasma membrane"/>
    <property type="evidence" value="ECO:0007669"/>
    <property type="project" value="UniProtKB-SubCell"/>
</dbReference>
<evidence type="ECO:0000256" key="1">
    <source>
        <dbReference type="ARBA" id="ARBA00004651"/>
    </source>
</evidence>
<dbReference type="OrthoDB" id="6136301at2759"/>
<protein>
    <recommendedName>
        <fullName evidence="7">XK-related protein</fullName>
    </recommendedName>
</protein>
<evidence type="ECO:0000313" key="9">
    <source>
        <dbReference type="Proteomes" id="UP000478052"/>
    </source>
</evidence>
<dbReference type="PANTHER" id="PTHR16024">
    <property type="entry name" value="XK-RELATED PROTEIN"/>
    <property type="match status" value="1"/>
</dbReference>
<feature type="transmembrane region" description="Helical" evidence="7">
    <location>
        <begin position="51"/>
        <end position="74"/>
    </location>
</feature>
<feature type="transmembrane region" description="Helical" evidence="7">
    <location>
        <begin position="387"/>
        <end position="408"/>
    </location>
</feature>
<organism evidence="8 9">
    <name type="scientific">Aphis craccivora</name>
    <name type="common">Cowpea aphid</name>
    <dbReference type="NCBI Taxonomy" id="307492"/>
    <lineage>
        <taxon>Eukaryota</taxon>
        <taxon>Metazoa</taxon>
        <taxon>Ecdysozoa</taxon>
        <taxon>Arthropoda</taxon>
        <taxon>Hexapoda</taxon>
        <taxon>Insecta</taxon>
        <taxon>Pterygota</taxon>
        <taxon>Neoptera</taxon>
        <taxon>Paraneoptera</taxon>
        <taxon>Hemiptera</taxon>
        <taxon>Sternorrhyncha</taxon>
        <taxon>Aphidomorpha</taxon>
        <taxon>Aphidoidea</taxon>
        <taxon>Aphididae</taxon>
        <taxon>Aphidini</taxon>
        <taxon>Aphis</taxon>
        <taxon>Aphis</taxon>
    </lineage>
</organism>
<dbReference type="AlphaFoldDB" id="A0A6G0Y701"/>
<sequence>MIGVFRIKGNNTMDKSQNDINTNKYLVHKVDSNSSKYGLDEPDELPKDLSISYWDLIVLVLAIVGHVIDVCIDFNVAYQYYIYEKFTYFVLTIIFIAVPSIVNTYMSLKMLELHCYSIQEDMQRTTQKLLSNRLLLPFLLILQMAPVLRYYDVLKYALKSRRAARKGNYDDQKNFYVLMAKEDSYVSLLRIFECFLEAVPQQILQICIVLVEKKHGSTLQIVHQSAAIASSTIGIAWAMASYHKNVRIAFENRKNIGNTGTVLQFLWHIMITVSRILSISLAAIVWPQSTGIFCMVHWLFMTFWIFKYQNVTFCIPSNRFEESRIMRFFFSTILGLVYIFTYLSPSEGQGNSKNRYLGYYGVFLVENIVAVVIWANTGTDQNQWYYYHLMIGSIAPFFVGILFMVIYYKFFHPHTTNKYNNAEPYTNTNNVNTSISDILG</sequence>
<feature type="transmembrane region" description="Helical" evidence="7">
    <location>
        <begin position="356"/>
        <end position="375"/>
    </location>
</feature>
<comment type="similarity">
    <text evidence="2 7">Belongs to the XK family.</text>
</comment>
<evidence type="ECO:0000256" key="5">
    <source>
        <dbReference type="ARBA" id="ARBA00022989"/>
    </source>
</evidence>
<accession>A0A6G0Y701</accession>
<dbReference type="GO" id="GO:0043652">
    <property type="term" value="P:engulfment of apoptotic cell"/>
    <property type="evidence" value="ECO:0007669"/>
    <property type="project" value="TreeGrafter"/>
</dbReference>
<evidence type="ECO:0000256" key="7">
    <source>
        <dbReference type="RuleBase" id="RU910716"/>
    </source>
</evidence>
<keyword evidence="6 7" id="KW-0472">Membrane</keyword>
<feature type="transmembrane region" description="Helical" evidence="7">
    <location>
        <begin position="134"/>
        <end position="151"/>
    </location>
</feature>
<gene>
    <name evidence="8" type="ORF">FWK35_00024175</name>
</gene>
<dbReference type="Proteomes" id="UP000478052">
    <property type="component" value="Unassembled WGS sequence"/>
</dbReference>
<feature type="transmembrane region" description="Helical" evidence="7">
    <location>
        <begin position="86"/>
        <end position="106"/>
    </location>
</feature>
<name>A0A6G0Y701_APHCR</name>